<evidence type="ECO:0008006" key="5">
    <source>
        <dbReference type="Google" id="ProtNLM"/>
    </source>
</evidence>
<accession>A0A6V2PGB9</accession>
<evidence type="ECO:0000313" key="4">
    <source>
        <dbReference type="EMBL" id="CAE4661912.1"/>
    </source>
</evidence>
<protein>
    <recommendedName>
        <fullName evidence="5">Transmembrane protein</fullName>
    </recommendedName>
</protein>
<gene>
    <name evidence="4" type="ORF">DBRI00130_LOCUS41385</name>
    <name evidence="3" type="ORF">DBRI1063_LOCUS15994</name>
</gene>
<evidence type="ECO:0000256" key="2">
    <source>
        <dbReference type="SAM" id="SignalP"/>
    </source>
</evidence>
<sequence length="142" mass="15351">MMKSFLLMFAVMMAVASAFVAPSSSSTRRSSLQMTFADQAPPAAFTTSPQIPAVTTSVVASSGRLTVDSVSSSNSGALRDGVVSFAGSSTSNVLSLQDRKPPPTKEEIEAKKRNFAFWFWGGGFVAPFLATFYYFGFKFWEK</sequence>
<dbReference type="AlphaFoldDB" id="A0A6V2PGB9"/>
<feature type="chain" id="PRO_5036192661" description="Transmembrane protein" evidence="2">
    <location>
        <begin position="19"/>
        <end position="142"/>
    </location>
</feature>
<keyword evidence="1" id="KW-0812">Transmembrane</keyword>
<evidence type="ECO:0000313" key="3">
    <source>
        <dbReference type="EMBL" id="CAD9339871.1"/>
    </source>
</evidence>
<reference evidence="3" key="1">
    <citation type="submission" date="2021-01" db="EMBL/GenBank/DDBJ databases">
        <authorList>
            <person name="Corre E."/>
            <person name="Pelletier E."/>
            <person name="Niang G."/>
            <person name="Scheremetjew M."/>
            <person name="Finn R."/>
            <person name="Kale V."/>
            <person name="Holt S."/>
            <person name="Cochrane G."/>
            <person name="Meng A."/>
            <person name="Brown T."/>
            <person name="Cohen L."/>
        </authorList>
    </citation>
    <scope>NUCLEOTIDE SEQUENCE</scope>
    <source>
        <strain evidence="4">GSO104</strain>
        <strain evidence="3">Pop2</strain>
    </source>
</reference>
<evidence type="ECO:0000256" key="1">
    <source>
        <dbReference type="SAM" id="Phobius"/>
    </source>
</evidence>
<proteinExistence type="predicted"/>
<keyword evidence="1" id="KW-1133">Transmembrane helix</keyword>
<organism evidence="3">
    <name type="scientific">Ditylum brightwellii</name>
    <dbReference type="NCBI Taxonomy" id="49249"/>
    <lineage>
        <taxon>Eukaryota</taxon>
        <taxon>Sar</taxon>
        <taxon>Stramenopiles</taxon>
        <taxon>Ochrophyta</taxon>
        <taxon>Bacillariophyta</taxon>
        <taxon>Mediophyceae</taxon>
        <taxon>Lithodesmiophycidae</taxon>
        <taxon>Lithodesmiales</taxon>
        <taxon>Lithodesmiaceae</taxon>
        <taxon>Ditylum</taxon>
    </lineage>
</organism>
<feature type="transmembrane region" description="Helical" evidence="1">
    <location>
        <begin position="115"/>
        <end position="135"/>
    </location>
</feature>
<keyword evidence="1" id="KW-0472">Membrane</keyword>
<feature type="signal peptide" evidence="2">
    <location>
        <begin position="1"/>
        <end position="18"/>
    </location>
</feature>
<dbReference type="EMBL" id="HBGN01024995">
    <property type="protein sequence ID" value="CAD9339871.1"/>
    <property type="molecule type" value="Transcribed_RNA"/>
</dbReference>
<name>A0A6V2PGB9_9STRA</name>
<dbReference type="EMBL" id="HBNS01057527">
    <property type="protein sequence ID" value="CAE4661912.1"/>
    <property type="molecule type" value="Transcribed_RNA"/>
</dbReference>
<keyword evidence="2" id="KW-0732">Signal</keyword>